<feature type="compositionally biased region" description="Pro residues" evidence="1">
    <location>
        <begin position="1"/>
        <end position="31"/>
    </location>
</feature>
<reference evidence="2" key="2">
    <citation type="submission" date="2025-09" db="UniProtKB">
        <authorList>
            <consortium name="Ensembl"/>
        </authorList>
    </citation>
    <scope>IDENTIFICATION</scope>
</reference>
<dbReference type="AlphaFoldDB" id="A0A8C6Z985"/>
<name>A0A8C6Z985_NOTPE</name>
<keyword evidence="3" id="KW-1185">Reference proteome</keyword>
<dbReference type="PANTHER" id="PTHR35444">
    <property type="entry name" value="RIKEN CDNA 1700001C19 GENE"/>
    <property type="match status" value="1"/>
</dbReference>
<sequence length="124" mass="13651">RAGAPRPPAVPPQGPPRPSRLPGPPRSPVPPGRLRQHRQPLASLLVVAQPGDHAPPAIQFLFYQPICPNSYSPFYTAQKATCGYHYRRDTDHTRKVMDVPSANLVKWRAVRGVKPLAAPIKAEQ</sequence>
<organism evidence="2 3">
    <name type="scientific">Nothoprocta perdicaria</name>
    <name type="common">Chilean tinamou</name>
    <name type="synonym">Crypturus perdicarius</name>
    <dbReference type="NCBI Taxonomy" id="30464"/>
    <lineage>
        <taxon>Eukaryota</taxon>
        <taxon>Metazoa</taxon>
        <taxon>Chordata</taxon>
        <taxon>Craniata</taxon>
        <taxon>Vertebrata</taxon>
        <taxon>Euteleostomi</taxon>
        <taxon>Archelosauria</taxon>
        <taxon>Archosauria</taxon>
        <taxon>Dinosauria</taxon>
        <taxon>Saurischia</taxon>
        <taxon>Theropoda</taxon>
        <taxon>Coelurosauria</taxon>
        <taxon>Aves</taxon>
        <taxon>Palaeognathae</taxon>
        <taxon>Tinamiformes</taxon>
        <taxon>Tinamidae</taxon>
        <taxon>Nothoprocta</taxon>
    </lineage>
</organism>
<dbReference type="Pfam" id="PF22581">
    <property type="entry name" value="CIMIP3"/>
    <property type="match status" value="1"/>
</dbReference>
<evidence type="ECO:0000313" key="3">
    <source>
        <dbReference type="Proteomes" id="UP000694420"/>
    </source>
</evidence>
<dbReference type="PANTHER" id="PTHR35444:SF1">
    <property type="entry name" value="RIKEN CDNA 1700001C19 GENE"/>
    <property type="match status" value="1"/>
</dbReference>
<dbReference type="Ensembl" id="ENSNPET00000010661.1">
    <property type="protein sequence ID" value="ENSNPEP00000010392.1"/>
    <property type="gene ID" value="ENSNPEG00000007809.1"/>
</dbReference>
<proteinExistence type="predicted"/>
<evidence type="ECO:0000256" key="1">
    <source>
        <dbReference type="SAM" id="MobiDB-lite"/>
    </source>
</evidence>
<feature type="region of interest" description="Disordered" evidence="1">
    <location>
        <begin position="1"/>
        <end position="37"/>
    </location>
</feature>
<accession>A0A8C6Z985</accession>
<reference evidence="2" key="1">
    <citation type="submission" date="2025-08" db="UniProtKB">
        <authorList>
            <consortium name="Ensembl"/>
        </authorList>
    </citation>
    <scope>IDENTIFICATION</scope>
</reference>
<protein>
    <submittedName>
        <fullName evidence="2">Uncharacterized protein</fullName>
    </submittedName>
</protein>
<dbReference type="InterPro" id="IPR054446">
    <property type="entry name" value="CIMIP3-like"/>
</dbReference>
<evidence type="ECO:0000313" key="2">
    <source>
        <dbReference type="Ensembl" id="ENSNPEP00000010392.1"/>
    </source>
</evidence>
<dbReference type="Proteomes" id="UP000694420">
    <property type="component" value="Unplaced"/>
</dbReference>